<comment type="subcellular location">
    <subcellularLocation>
        <location evidence="1">Cell membrane</location>
        <topology evidence="1">Multi-pass membrane protein</topology>
    </subcellularLocation>
</comment>
<feature type="transmembrane region" description="Helical" evidence="9">
    <location>
        <begin position="258"/>
        <end position="276"/>
    </location>
</feature>
<evidence type="ECO:0000256" key="6">
    <source>
        <dbReference type="ARBA" id="ARBA00023065"/>
    </source>
</evidence>
<protein>
    <submittedName>
        <fullName evidence="10">Multidrug transporter</fullName>
    </submittedName>
</protein>
<dbReference type="EMBL" id="WSES01000011">
    <property type="protein sequence ID" value="MVW64092.1"/>
    <property type="molecule type" value="Genomic_DNA"/>
</dbReference>
<keyword evidence="11" id="KW-1185">Reference proteome</keyword>
<dbReference type="Pfam" id="PF25539">
    <property type="entry name" value="Bestrophin_2"/>
    <property type="match status" value="1"/>
</dbReference>
<dbReference type="PANTHER" id="PTHR33281">
    <property type="entry name" value="UPF0187 PROTEIN YNEE"/>
    <property type="match status" value="1"/>
</dbReference>
<keyword evidence="2" id="KW-0813">Transport</keyword>
<evidence type="ECO:0000256" key="3">
    <source>
        <dbReference type="ARBA" id="ARBA00022475"/>
    </source>
</evidence>
<sequence>MHIGKSYGLFEFVHWTRRRVYPLAACAGTAVALYQLGGWHWLSLPWPVLALLGTAASFIVGFKNAQSYGRTVEAQQIWSSLAAASRHWGLICRDFPTNERAIPALVTRHLAWLTAVRYQLRAPRVWEAAAAAPNAEYRERMFDVAERSVPLEAALARYLPPDTVAHLLTVDDVPAALMSLQSRAIRDLFHDQALQMLQYAELQKTLKDLIDQHARAQRLKNFPYPRQYAIVNSLFVWLFALLLPLGMVREFARLDGQMAWLAVPFSVLIGWMYLALDQVGASTENPFEGSANDVPITSLSRAIEVELSVLHRLPHAPPPAAPAGHIVL</sequence>
<evidence type="ECO:0000256" key="8">
    <source>
        <dbReference type="ARBA" id="ARBA00034708"/>
    </source>
</evidence>
<feature type="transmembrane region" description="Helical" evidence="9">
    <location>
        <begin position="43"/>
        <end position="62"/>
    </location>
</feature>
<comment type="caution">
    <text evidence="10">The sequence shown here is derived from an EMBL/GenBank/DDBJ whole genome shotgun (WGS) entry which is preliminary data.</text>
</comment>
<evidence type="ECO:0000256" key="2">
    <source>
        <dbReference type="ARBA" id="ARBA00022448"/>
    </source>
</evidence>
<feature type="transmembrane region" description="Helical" evidence="9">
    <location>
        <begin position="20"/>
        <end position="37"/>
    </location>
</feature>
<evidence type="ECO:0000256" key="4">
    <source>
        <dbReference type="ARBA" id="ARBA00022692"/>
    </source>
</evidence>
<evidence type="ECO:0000313" key="11">
    <source>
        <dbReference type="Proteomes" id="UP000443353"/>
    </source>
</evidence>
<evidence type="ECO:0000313" key="10">
    <source>
        <dbReference type="EMBL" id="MVW64092.1"/>
    </source>
</evidence>
<keyword evidence="6" id="KW-0406">Ion transport</keyword>
<dbReference type="GO" id="GO:0005886">
    <property type="term" value="C:plasma membrane"/>
    <property type="evidence" value="ECO:0007669"/>
    <property type="project" value="UniProtKB-SubCell"/>
</dbReference>
<keyword evidence="3" id="KW-1003">Cell membrane</keyword>
<reference evidence="10 11" key="1">
    <citation type="submission" date="2019-12" db="EMBL/GenBank/DDBJ databases">
        <authorList>
            <person name="Li C."/>
            <person name="Zhao J."/>
        </authorList>
    </citation>
    <scope>NUCLEOTIDE SEQUENCE [LARGE SCALE GENOMIC DNA]</scope>
    <source>
        <strain evidence="10 11">NEAU-DD11</strain>
    </source>
</reference>
<organism evidence="10 11">
    <name type="scientific">Massilia cellulosiltytica</name>
    <dbReference type="NCBI Taxonomy" id="2683234"/>
    <lineage>
        <taxon>Bacteria</taxon>
        <taxon>Pseudomonadati</taxon>
        <taxon>Pseudomonadota</taxon>
        <taxon>Betaproteobacteria</taxon>
        <taxon>Burkholderiales</taxon>
        <taxon>Oxalobacteraceae</taxon>
        <taxon>Telluria group</taxon>
        <taxon>Massilia</taxon>
    </lineage>
</organism>
<evidence type="ECO:0000256" key="5">
    <source>
        <dbReference type="ARBA" id="ARBA00022989"/>
    </source>
</evidence>
<dbReference type="PANTHER" id="PTHR33281:SF19">
    <property type="entry name" value="VOLTAGE-DEPENDENT ANION CHANNEL-FORMING PROTEIN YNEE"/>
    <property type="match status" value="1"/>
</dbReference>
<comment type="similarity">
    <text evidence="8">Belongs to the anion channel-forming bestrophin (TC 1.A.46) family.</text>
</comment>
<evidence type="ECO:0000256" key="9">
    <source>
        <dbReference type="SAM" id="Phobius"/>
    </source>
</evidence>
<feature type="transmembrane region" description="Helical" evidence="9">
    <location>
        <begin position="228"/>
        <end position="246"/>
    </location>
</feature>
<dbReference type="Proteomes" id="UP000443353">
    <property type="component" value="Unassembled WGS sequence"/>
</dbReference>
<name>A0A7X3G7G1_9BURK</name>
<keyword evidence="4 9" id="KW-0812">Transmembrane</keyword>
<dbReference type="AlphaFoldDB" id="A0A7X3G7G1"/>
<evidence type="ECO:0000256" key="1">
    <source>
        <dbReference type="ARBA" id="ARBA00004651"/>
    </source>
</evidence>
<keyword evidence="5 9" id="KW-1133">Transmembrane helix</keyword>
<dbReference type="GO" id="GO:0005254">
    <property type="term" value="F:chloride channel activity"/>
    <property type="evidence" value="ECO:0007669"/>
    <property type="project" value="InterPro"/>
</dbReference>
<evidence type="ECO:0000256" key="7">
    <source>
        <dbReference type="ARBA" id="ARBA00023136"/>
    </source>
</evidence>
<dbReference type="RefSeq" id="WP_056124014.1">
    <property type="nucleotide sequence ID" value="NZ_WSES01000011.1"/>
</dbReference>
<proteinExistence type="inferred from homology"/>
<dbReference type="InterPro" id="IPR044669">
    <property type="entry name" value="YneE/VCCN1/2-like"/>
</dbReference>
<keyword evidence="7 9" id="KW-0472">Membrane</keyword>
<gene>
    <name evidence="10" type="ORF">GPY61_29600</name>
</gene>
<accession>A0A7X3G7G1</accession>